<keyword evidence="3" id="KW-1185">Reference proteome</keyword>
<accession>A0A0E3V6S1</accession>
<reference evidence="2 3" key="1">
    <citation type="journal article" date="2014" name="Curr. Microbiol.">
        <title>Spirosoma radiotolerans sp. nov., a gamma-radiation-resistant bacterium isolated from gamma ray-irradiated soil.</title>
        <authorList>
            <person name="Lee J.J."/>
            <person name="Srinivasan S."/>
            <person name="Lim S."/>
            <person name="Joe M."/>
            <person name="Im S."/>
            <person name="Bae S.I."/>
            <person name="Park K.R."/>
            <person name="Han J.H."/>
            <person name="Park S.H."/>
            <person name="Joo B.M."/>
            <person name="Park S.J."/>
            <person name="Kim M.K."/>
        </authorList>
    </citation>
    <scope>NUCLEOTIDE SEQUENCE [LARGE SCALE GENOMIC DNA]</scope>
    <source>
        <strain evidence="2 3">DG5A</strain>
    </source>
</reference>
<dbReference type="AlphaFoldDB" id="A0A0E3V6S1"/>
<dbReference type="HOGENOM" id="CLU_000537_4_1_10"/>
<dbReference type="SUPFAM" id="SSF53756">
    <property type="entry name" value="UDP-Glycosyltransferase/glycogen phosphorylase"/>
    <property type="match status" value="1"/>
</dbReference>
<proteinExistence type="predicted"/>
<dbReference type="InterPro" id="IPR002213">
    <property type="entry name" value="UDP_glucos_trans"/>
</dbReference>
<evidence type="ECO:0000259" key="1">
    <source>
        <dbReference type="Pfam" id="PF06722"/>
    </source>
</evidence>
<dbReference type="Proteomes" id="UP000033054">
    <property type="component" value="Chromosome"/>
</dbReference>
<feature type="domain" description="Erythromycin biosynthesis protein CIII-like C-terminal" evidence="1">
    <location>
        <begin position="296"/>
        <end position="425"/>
    </location>
</feature>
<dbReference type="GO" id="GO:0008194">
    <property type="term" value="F:UDP-glycosyltransferase activity"/>
    <property type="evidence" value="ECO:0007669"/>
    <property type="project" value="InterPro"/>
</dbReference>
<dbReference type="Pfam" id="PF06722">
    <property type="entry name" value="EryCIII-like_C"/>
    <property type="match status" value="1"/>
</dbReference>
<dbReference type="PANTHER" id="PTHR48050:SF13">
    <property type="entry name" value="STEROL 3-BETA-GLUCOSYLTRANSFERASE UGT80A2"/>
    <property type="match status" value="1"/>
</dbReference>
<dbReference type="PANTHER" id="PTHR48050">
    <property type="entry name" value="STEROL 3-BETA-GLUCOSYLTRANSFERASE"/>
    <property type="match status" value="1"/>
</dbReference>
<sequence length="441" mass="49904">MITPQRILFATMPMDGHFSPLTGLAVHLSNLGHDVRWYVGGEYGEKVRKLKLHHYPFVNARTINQENLEREFPERAALKGSIARLRFDIKQVFLLRAPEFVEDMKDIYQTWPFTLVVHDVAFIGGSFIKQLLPVKTVAVGVVPLTESDDYLPPSGLGRQPMRGIAGRWIQHLMRYMVQQVMFKPINVLHNQLRQVYGLPPEPDSVFDSIVRSADVYLQSGVPSFEYPRKRISANVQFVGPLLPYAKGQKHPFIQAKKALQYKKVILVTQGTIERDVQKIIVPTLEAFKNEPTTLVIVTTGGSQTSELRARFPQENFIIDDFIDFNAVMPYASVYVTNGGYGGVMLALQHNLPIVVAGIHEGKNEIAARIDYCKVGIDLKTETPSPTRIRHAVETVLTNDMYRQNVRQMGQEFSQYQPTELAEQYINALLIQEKSSRLAVVA</sequence>
<evidence type="ECO:0000313" key="2">
    <source>
        <dbReference type="EMBL" id="AKD55267.1"/>
    </source>
</evidence>
<name>A0A0E3V6S1_9BACT</name>
<gene>
    <name evidence="2" type="ORF">SD10_10515</name>
</gene>
<dbReference type="Gene3D" id="3.40.50.2000">
    <property type="entry name" value="Glycogen Phosphorylase B"/>
    <property type="match status" value="2"/>
</dbReference>
<dbReference type="STRING" id="1379870.SD10_10515"/>
<dbReference type="RefSeq" id="WP_046573760.1">
    <property type="nucleotide sequence ID" value="NZ_CP010429.1"/>
</dbReference>
<dbReference type="EMBL" id="CP010429">
    <property type="protein sequence ID" value="AKD55267.1"/>
    <property type="molecule type" value="Genomic_DNA"/>
</dbReference>
<dbReference type="KEGG" id="srd:SD10_10515"/>
<dbReference type="CDD" id="cd03784">
    <property type="entry name" value="GT1_Gtf-like"/>
    <property type="match status" value="1"/>
</dbReference>
<evidence type="ECO:0000313" key="3">
    <source>
        <dbReference type="Proteomes" id="UP000033054"/>
    </source>
</evidence>
<dbReference type="PATRIC" id="fig|1379870.5.peg.2290"/>
<protein>
    <submittedName>
        <fullName evidence="2">Glycosyl transferase</fullName>
    </submittedName>
</protein>
<dbReference type="InterPro" id="IPR050426">
    <property type="entry name" value="Glycosyltransferase_28"/>
</dbReference>
<dbReference type="InterPro" id="IPR010610">
    <property type="entry name" value="EryCIII-like_C"/>
</dbReference>
<dbReference type="GO" id="GO:0016758">
    <property type="term" value="F:hexosyltransferase activity"/>
    <property type="evidence" value="ECO:0007669"/>
    <property type="project" value="UniProtKB-ARBA"/>
</dbReference>
<organism evidence="2 3">
    <name type="scientific">Spirosoma radiotolerans</name>
    <dbReference type="NCBI Taxonomy" id="1379870"/>
    <lineage>
        <taxon>Bacteria</taxon>
        <taxon>Pseudomonadati</taxon>
        <taxon>Bacteroidota</taxon>
        <taxon>Cytophagia</taxon>
        <taxon>Cytophagales</taxon>
        <taxon>Cytophagaceae</taxon>
        <taxon>Spirosoma</taxon>
    </lineage>
</organism>
<dbReference type="GO" id="GO:0017000">
    <property type="term" value="P:antibiotic biosynthetic process"/>
    <property type="evidence" value="ECO:0007669"/>
    <property type="project" value="UniProtKB-ARBA"/>
</dbReference>
<keyword evidence="2" id="KW-0808">Transferase</keyword>